<dbReference type="Proteomes" id="UP001165960">
    <property type="component" value="Unassembled WGS sequence"/>
</dbReference>
<keyword evidence="2" id="KW-1185">Reference proteome</keyword>
<reference evidence="1" key="1">
    <citation type="submission" date="2022-04" db="EMBL/GenBank/DDBJ databases">
        <title>Genome of the entomopathogenic fungus Entomophthora muscae.</title>
        <authorList>
            <person name="Elya C."/>
            <person name="Lovett B.R."/>
            <person name="Lee E."/>
            <person name="Macias A.M."/>
            <person name="Hajek A.E."/>
            <person name="De Bivort B.L."/>
            <person name="Kasson M.T."/>
            <person name="De Fine Licht H.H."/>
            <person name="Stajich J.E."/>
        </authorList>
    </citation>
    <scope>NUCLEOTIDE SEQUENCE</scope>
    <source>
        <strain evidence="1">Berkeley</strain>
    </source>
</reference>
<accession>A0ACC2UBD9</accession>
<evidence type="ECO:0000313" key="1">
    <source>
        <dbReference type="EMBL" id="KAJ9084198.1"/>
    </source>
</evidence>
<organism evidence="1 2">
    <name type="scientific">Entomophthora muscae</name>
    <dbReference type="NCBI Taxonomy" id="34485"/>
    <lineage>
        <taxon>Eukaryota</taxon>
        <taxon>Fungi</taxon>
        <taxon>Fungi incertae sedis</taxon>
        <taxon>Zoopagomycota</taxon>
        <taxon>Entomophthoromycotina</taxon>
        <taxon>Entomophthoromycetes</taxon>
        <taxon>Entomophthorales</taxon>
        <taxon>Entomophthoraceae</taxon>
        <taxon>Entomophthora</taxon>
    </lineage>
</organism>
<evidence type="ECO:0000313" key="2">
    <source>
        <dbReference type="Proteomes" id="UP001165960"/>
    </source>
</evidence>
<comment type="caution">
    <text evidence="1">The sequence shown here is derived from an EMBL/GenBank/DDBJ whole genome shotgun (WGS) entry which is preliminary data.</text>
</comment>
<sequence length="143" mass="15975">MLVASDPTVLPQLVEIINPEPQGFLVLCLCCASEHNIPQVTSVRQHIFHLTCRQAGWVECLSPYQLRIKYKPGKELITADALSQLYIAFITGDDGLDPDWPILYLCPEATCYKGLNSVTISKLKYNESQFSPMLAMSATGRDR</sequence>
<gene>
    <name evidence="1" type="ORF">DSO57_1026967</name>
</gene>
<dbReference type="EMBL" id="QTSX02000871">
    <property type="protein sequence ID" value="KAJ9084198.1"/>
    <property type="molecule type" value="Genomic_DNA"/>
</dbReference>
<proteinExistence type="predicted"/>
<protein>
    <submittedName>
        <fullName evidence="1">Uncharacterized protein</fullName>
    </submittedName>
</protein>
<name>A0ACC2UBD9_9FUNG</name>